<gene>
    <name evidence="6" type="ORF">SAMN05216230_104217</name>
    <name evidence="5" type="ORF">V0R55_02865</name>
</gene>
<reference evidence="5 8" key="2">
    <citation type="submission" date="2024-01" db="EMBL/GenBank/DDBJ databases">
        <title>Unpublished Manusciprt.</title>
        <authorList>
            <person name="Duman M."/>
            <person name="Valdes E.G."/>
            <person name="Ajmi N."/>
            <person name="Altun S."/>
            <person name="Saticioglu I.B."/>
        </authorList>
    </citation>
    <scope>NUCLEOTIDE SEQUENCE [LARGE SCALE GENOMIC DNA]</scope>
    <source>
        <strain evidence="5 8">139P</strain>
    </source>
</reference>
<evidence type="ECO:0000259" key="4">
    <source>
        <dbReference type="PROSITE" id="PS01124"/>
    </source>
</evidence>
<evidence type="ECO:0000256" key="3">
    <source>
        <dbReference type="ARBA" id="ARBA00023163"/>
    </source>
</evidence>
<dbReference type="Pfam" id="PF12833">
    <property type="entry name" value="HTH_18"/>
    <property type="match status" value="1"/>
</dbReference>
<dbReference type="Proteomes" id="UP000199221">
    <property type="component" value="Unassembled WGS sequence"/>
</dbReference>
<dbReference type="EMBL" id="FOEQ01000004">
    <property type="protein sequence ID" value="SEQ89864.1"/>
    <property type="molecule type" value="Genomic_DNA"/>
</dbReference>
<dbReference type="AlphaFoldDB" id="A0A1H9JSU8"/>
<dbReference type="GO" id="GO:0005829">
    <property type="term" value="C:cytosol"/>
    <property type="evidence" value="ECO:0007669"/>
    <property type="project" value="TreeGrafter"/>
</dbReference>
<dbReference type="SUPFAM" id="SSF46689">
    <property type="entry name" value="Homeodomain-like"/>
    <property type="match status" value="1"/>
</dbReference>
<dbReference type="InterPro" id="IPR009057">
    <property type="entry name" value="Homeodomain-like_sf"/>
</dbReference>
<name>A0A1H9JSU8_9PSED</name>
<evidence type="ECO:0000313" key="7">
    <source>
        <dbReference type="Proteomes" id="UP000199221"/>
    </source>
</evidence>
<keyword evidence="8" id="KW-1185">Reference proteome</keyword>
<dbReference type="Pfam" id="PF12625">
    <property type="entry name" value="Arabinose_bd"/>
    <property type="match status" value="1"/>
</dbReference>
<dbReference type="InterPro" id="IPR032687">
    <property type="entry name" value="AraC-type_N"/>
</dbReference>
<accession>A0A1H9JSU8</accession>
<evidence type="ECO:0000313" key="6">
    <source>
        <dbReference type="EMBL" id="SEQ89864.1"/>
    </source>
</evidence>
<keyword evidence="3" id="KW-0804">Transcription</keyword>
<evidence type="ECO:0000313" key="8">
    <source>
        <dbReference type="Proteomes" id="UP001329505"/>
    </source>
</evidence>
<dbReference type="SMART" id="SM00342">
    <property type="entry name" value="HTH_ARAC"/>
    <property type="match status" value="1"/>
</dbReference>
<dbReference type="EMBL" id="JAZDQQ010000002">
    <property type="protein sequence ID" value="MEE1879089.1"/>
    <property type="molecule type" value="Genomic_DNA"/>
</dbReference>
<evidence type="ECO:0000256" key="1">
    <source>
        <dbReference type="ARBA" id="ARBA00023015"/>
    </source>
</evidence>
<organism evidence="6 7">
    <name type="scientific">Pseudomonas soli</name>
    <dbReference type="NCBI Taxonomy" id="1306993"/>
    <lineage>
        <taxon>Bacteria</taxon>
        <taxon>Pseudomonadati</taxon>
        <taxon>Pseudomonadota</taxon>
        <taxon>Gammaproteobacteria</taxon>
        <taxon>Pseudomonadales</taxon>
        <taxon>Pseudomonadaceae</taxon>
        <taxon>Pseudomonas</taxon>
    </lineage>
</organism>
<proteinExistence type="predicted"/>
<evidence type="ECO:0000313" key="5">
    <source>
        <dbReference type="EMBL" id="MEE1879089.1"/>
    </source>
</evidence>
<dbReference type="Proteomes" id="UP001329505">
    <property type="component" value="Unassembled WGS sequence"/>
</dbReference>
<reference evidence="6 7" key="1">
    <citation type="submission" date="2016-10" db="EMBL/GenBank/DDBJ databases">
        <authorList>
            <person name="de Groot N.N."/>
        </authorList>
    </citation>
    <scope>NUCLEOTIDE SEQUENCE [LARGE SCALE GENOMIC DNA]</scope>
    <source>
        <strain evidence="6 7">LMG 27941</strain>
    </source>
</reference>
<dbReference type="GO" id="GO:0003700">
    <property type="term" value="F:DNA-binding transcription factor activity"/>
    <property type="evidence" value="ECO:0007669"/>
    <property type="project" value="InterPro"/>
</dbReference>
<dbReference type="PANTHER" id="PTHR47894:SF4">
    <property type="entry name" value="HTH-TYPE TRANSCRIPTIONAL REGULATOR GADX"/>
    <property type="match status" value="1"/>
</dbReference>
<sequence>MTSYILGTALLGFDDFALAQRLEPHALLAEVSLALGEPDGAIETRPFNALLALAAHRSGNRLFALQFGLEHGMRGMGTLLHVIQSADTVGEVLRALVRYAHVLGTAVEFRLERHLGNARLSCQVTDADLPCVRQTVEWAMGMSAQLMHSLLKHLWRPQALLLCHGAGAEPSAYRRLLGVAPRFSSTENAWVFDPALLDAQLGAKDQRILQLTRQFQDELADITLESLPMHVQKLMRNHMPQGRVTVEQIAMDLKISSRSLQRYLLTQGTSFQALLDGTRQAMATRLLRDATINLTQVAELLGYTQLAAFSRAFSRWHGLSPQQWKRQLRQAPDAESGRGRHG</sequence>
<feature type="domain" description="HTH araC/xylS-type" evidence="4">
    <location>
        <begin position="229"/>
        <end position="327"/>
    </location>
</feature>
<keyword evidence="1" id="KW-0805">Transcription regulation</keyword>
<dbReference type="InterPro" id="IPR018060">
    <property type="entry name" value="HTH_AraC"/>
</dbReference>
<evidence type="ECO:0000256" key="2">
    <source>
        <dbReference type="ARBA" id="ARBA00023125"/>
    </source>
</evidence>
<dbReference type="PANTHER" id="PTHR47894">
    <property type="entry name" value="HTH-TYPE TRANSCRIPTIONAL REGULATOR GADX"/>
    <property type="match status" value="1"/>
</dbReference>
<dbReference type="PROSITE" id="PS01124">
    <property type="entry name" value="HTH_ARAC_FAMILY_2"/>
    <property type="match status" value="1"/>
</dbReference>
<dbReference type="RefSeq" id="WP_094011194.1">
    <property type="nucleotide sequence ID" value="NZ_DAMCLP010000030.1"/>
</dbReference>
<keyword evidence="2 6" id="KW-0238">DNA-binding</keyword>
<dbReference type="GO" id="GO:0000976">
    <property type="term" value="F:transcription cis-regulatory region binding"/>
    <property type="evidence" value="ECO:0007669"/>
    <property type="project" value="TreeGrafter"/>
</dbReference>
<protein>
    <submittedName>
        <fullName evidence="5">AraC family transcriptional regulator ligand-binding domain-containing protein</fullName>
    </submittedName>
    <submittedName>
        <fullName evidence="6">AraC-type DNA-binding protein</fullName>
    </submittedName>
</protein>
<dbReference type="Gene3D" id="1.10.10.60">
    <property type="entry name" value="Homeodomain-like"/>
    <property type="match status" value="1"/>
</dbReference>